<dbReference type="AlphaFoldDB" id="A0AAW1CXS1"/>
<protein>
    <submittedName>
        <fullName evidence="3">Uncharacterized protein</fullName>
    </submittedName>
</protein>
<feature type="compositionally biased region" description="Basic and acidic residues" evidence="2">
    <location>
        <begin position="657"/>
        <end position="666"/>
    </location>
</feature>
<feature type="compositionally biased region" description="Low complexity" evidence="2">
    <location>
        <begin position="192"/>
        <end position="201"/>
    </location>
</feature>
<sequence length="666" mass="73138">MQKTEQKLMSQRYHPEINYLGDNCKTQERKHIPQEIPTMNRSPIGLKPISSMVCPPVVSSTTTTTSHRDLVSGSVSSASLVGRSHSPRGHSPTRERDSYSSNVSSLSRGSVSTPVSLPSPYTAPSSHHPPPPQPPPQAQQPSSLSYPNKPSVWVSSGSSSQVSPAAGRHPSSLTHPQPHGYPPAPMFPPAPVATAPPVSSAPIPPPPPNPFSAESLFQSSKSNQGDLLRRELDSRFLASQDRGPYIRTEMHHHQHQHTHVHQHTTPIIPPPPPTLFTPPIFKELPKGTAVDSPFYRQTLGFTGYPGYSPGLLHPTFGPTTTPFAPPTHLPTFTPKQLTEPSKPKTMNFRPETQMDIYDKFSHYKTGKKKTGKWNAMHVRVAWEIYHHQQKGGIAGDSKVGTLVGKSDLLRPPTHMFGPPPHAYPPAHRAPPTFDPAPPPTFPPIGGSMFGRYGPTPSFPSLPGFAHAPPLHDPWARLQTRGVTSQGFPGPPGPWGLKPDPAEEREREKERERSRERERAKREEKQRRLAASAAAAAAAAASKAVVRDRSPLREPPPSAQVPASSKDDEMSLLARPPQHFLRQAPRPLPPHFPPNPWEHTYRYDPLRYNPIVAALREEEEQRAKLFGAYPGGPPGGLPPHLRPKAPSPPTHRLPPSHQPKEESSQSR</sequence>
<feature type="compositionally biased region" description="Pro residues" evidence="2">
    <location>
        <begin position="585"/>
        <end position="595"/>
    </location>
</feature>
<dbReference type="PANTHER" id="PTHR14429:SF22">
    <property type="entry name" value="AGAP013055-PA"/>
    <property type="match status" value="1"/>
</dbReference>
<dbReference type="Pfam" id="PF15336">
    <property type="entry name" value="Auts2"/>
    <property type="match status" value="1"/>
</dbReference>
<evidence type="ECO:0000256" key="1">
    <source>
        <dbReference type="ARBA" id="ARBA00022553"/>
    </source>
</evidence>
<feature type="region of interest" description="Disordered" evidence="2">
    <location>
        <begin position="625"/>
        <end position="666"/>
    </location>
</feature>
<dbReference type="InterPro" id="IPR023246">
    <property type="entry name" value="AUTS2"/>
</dbReference>
<evidence type="ECO:0000313" key="3">
    <source>
        <dbReference type="EMBL" id="KAK9503464.1"/>
    </source>
</evidence>
<dbReference type="EMBL" id="JAPXFL010000007">
    <property type="protein sequence ID" value="KAK9503464.1"/>
    <property type="molecule type" value="Genomic_DNA"/>
</dbReference>
<gene>
    <name evidence="3" type="ORF">O3M35_010014</name>
</gene>
<feature type="compositionally biased region" description="Low complexity" evidence="2">
    <location>
        <begin position="139"/>
        <end position="163"/>
    </location>
</feature>
<proteinExistence type="predicted"/>
<feature type="compositionally biased region" description="Low complexity" evidence="2">
    <location>
        <begin position="99"/>
        <end position="126"/>
    </location>
</feature>
<feature type="compositionally biased region" description="Pro residues" evidence="2">
    <location>
        <begin position="179"/>
        <end position="191"/>
    </location>
</feature>
<comment type="caution">
    <text evidence="3">The sequence shown here is derived from an EMBL/GenBank/DDBJ whole genome shotgun (WGS) entry which is preliminary data.</text>
</comment>
<feature type="region of interest" description="Disordered" evidence="2">
    <location>
        <begin position="481"/>
        <end position="600"/>
    </location>
</feature>
<feature type="compositionally biased region" description="Low complexity" evidence="2">
    <location>
        <begin position="529"/>
        <end position="543"/>
    </location>
</feature>
<feature type="compositionally biased region" description="Low complexity" evidence="2">
    <location>
        <begin position="56"/>
        <end position="84"/>
    </location>
</feature>
<evidence type="ECO:0000313" key="4">
    <source>
        <dbReference type="Proteomes" id="UP001461498"/>
    </source>
</evidence>
<keyword evidence="4" id="KW-1185">Reference proteome</keyword>
<evidence type="ECO:0000256" key="2">
    <source>
        <dbReference type="SAM" id="MobiDB-lite"/>
    </source>
</evidence>
<dbReference type="PANTHER" id="PTHR14429">
    <property type="entry name" value="FIBROSIN FAMILY MEMBER"/>
    <property type="match status" value="1"/>
</dbReference>
<name>A0AAW1CXS1_9HEMI</name>
<accession>A0AAW1CXS1</accession>
<dbReference type="Proteomes" id="UP001461498">
    <property type="component" value="Unassembled WGS sequence"/>
</dbReference>
<reference evidence="3 4" key="1">
    <citation type="submission" date="2022-12" db="EMBL/GenBank/DDBJ databases">
        <title>Chromosome-level genome assembly of true bugs.</title>
        <authorList>
            <person name="Ma L."/>
            <person name="Li H."/>
        </authorList>
    </citation>
    <scope>NUCLEOTIDE SEQUENCE [LARGE SCALE GENOMIC DNA]</scope>
    <source>
        <strain evidence="3">Lab_2022b</strain>
    </source>
</reference>
<feature type="compositionally biased region" description="Basic and acidic residues" evidence="2">
    <location>
        <begin position="499"/>
        <end position="526"/>
    </location>
</feature>
<keyword evidence="1" id="KW-0597">Phosphoprotein</keyword>
<feature type="region of interest" description="Disordered" evidence="2">
    <location>
        <begin position="56"/>
        <end position="223"/>
    </location>
</feature>
<feature type="compositionally biased region" description="Pro residues" evidence="2">
    <location>
        <begin position="127"/>
        <end position="138"/>
    </location>
</feature>
<organism evidence="3 4">
    <name type="scientific">Rhynocoris fuscipes</name>
    <dbReference type="NCBI Taxonomy" id="488301"/>
    <lineage>
        <taxon>Eukaryota</taxon>
        <taxon>Metazoa</taxon>
        <taxon>Ecdysozoa</taxon>
        <taxon>Arthropoda</taxon>
        <taxon>Hexapoda</taxon>
        <taxon>Insecta</taxon>
        <taxon>Pterygota</taxon>
        <taxon>Neoptera</taxon>
        <taxon>Paraneoptera</taxon>
        <taxon>Hemiptera</taxon>
        <taxon>Heteroptera</taxon>
        <taxon>Panheteroptera</taxon>
        <taxon>Cimicomorpha</taxon>
        <taxon>Reduviidae</taxon>
        <taxon>Harpactorinae</taxon>
        <taxon>Harpactorini</taxon>
        <taxon>Rhynocoris</taxon>
    </lineage>
</organism>